<keyword evidence="5 7" id="KW-0560">Oxidoreductase</keyword>
<dbReference type="Proteomes" id="UP000757103">
    <property type="component" value="Unassembled WGS sequence"/>
</dbReference>
<dbReference type="PROSITE" id="PS01223">
    <property type="entry name" value="PROA"/>
    <property type="match status" value="1"/>
</dbReference>
<keyword evidence="4 7" id="KW-0521">NADP</keyword>
<dbReference type="InterPro" id="IPR012134">
    <property type="entry name" value="Glu-5-SA_DH"/>
</dbReference>
<dbReference type="GO" id="GO:0055129">
    <property type="term" value="P:L-proline biosynthetic process"/>
    <property type="evidence" value="ECO:0007669"/>
    <property type="project" value="UniProtKB-UniRule"/>
</dbReference>
<protein>
    <recommendedName>
        <fullName evidence="7">Gamma-glutamyl phosphate reductase</fullName>
        <shortName evidence="7">GPR</shortName>
        <ecNumber evidence="7">1.2.1.41</ecNumber>
    </recommendedName>
    <alternativeName>
        <fullName evidence="7">Glutamate-5-semialdehyde dehydrogenase</fullName>
    </alternativeName>
    <alternativeName>
        <fullName evidence="7">Glutamyl-gamma-semialdehyde dehydrogenase</fullName>
        <shortName evidence="7">GSA dehydrogenase</shortName>
    </alternativeName>
</protein>
<evidence type="ECO:0000256" key="4">
    <source>
        <dbReference type="ARBA" id="ARBA00022857"/>
    </source>
</evidence>
<name>A0A921STU6_9BACT</name>
<dbReference type="InterPro" id="IPR016161">
    <property type="entry name" value="Ald_DH/histidinol_DH"/>
</dbReference>
<evidence type="ECO:0000256" key="2">
    <source>
        <dbReference type="ARBA" id="ARBA00022605"/>
    </source>
</evidence>
<comment type="catalytic activity">
    <reaction evidence="6 7">
        <text>L-glutamate 5-semialdehyde + phosphate + NADP(+) = L-glutamyl 5-phosphate + NADPH + H(+)</text>
        <dbReference type="Rhea" id="RHEA:19541"/>
        <dbReference type="ChEBI" id="CHEBI:15378"/>
        <dbReference type="ChEBI" id="CHEBI:43474"/>
        <dbReference type="ChEBI" id="CHEBI:57783"/>
        <dbReference type="ChEBI" id="CHEBI:58066"/>
        <dbReference type="ChEBI" id="CHEBI:58274"/>
        <dbReference type="ChEBI" id="CHEBI:58349"/>
        <dbReference type="EC" id="1.2.1.41"/>
    </reaction>
</comment>
<dbReference type="Gene3D" id="3.40.605.10">
    <property type="entry name" value="Aldehyde Dehydrogenase, Chain A, domain 1"/>
    <property type="match status" value="1"/>
</dbReference>
<proteinExistence type="inferred from homology"/>
<evidence type="ECO:0000313" key="9">
    <source>
        <dbReference type="Proteomes" id="UP000757103"/>
    </source>
</evidence>
<evidence type="ECO:0000256" key="6">
    <source>
        <dbReference type="ARBA" id="ARBA00049024"/>
    </source>
</evidence>
<dbReference type="NCBIfam" id="TIGR00407">
    <property type="entry name" value="proA"/>
    <property type="match status" value="1"/>
</dbReference>
<dbReference type="CDD" id="cd07079">
    <property type="entry name" value="ALDH_F18-19_ProA-GPR"/>
    <property type="match status" value="1"/>
</dbReference>
<dbReference type="EC" id="1.2.1.41" evidence="7"/>
<keyword evidence="2 7" id="KW-0028">Amino-acid biosynthesis</keyword>
<dbReference type="InterPro" id="IPR016163">
    <property type="entry name" value="Ald_DH_C"/>
</dbReference>
<reference evidence="8" key="1">
    <citation type="journal article" date="2021" name="PeerJ">
        <title>Extensive microbial diversity within the chicken gut microbiome revealed by metagenomics and culture.</title>
        <authorList>
            <person name="Gilroy R."/>
            <person name="Ravi A."/>
            <person name="Getino M."/>
            <person name="Pursley I."/>
            <person name="Horton D.L."/>
            <person name="Alikhan N.F."/>
            <person name="Baker D."/>
            <person name="Gharbi K."/>
            <person name="Hall N."/>
            <person name="Watson M."/>
            <person name="Adriaenssens E.M."/>
            <person name="Foster-Nyarko E."/>
            <person name="Jarju S."/>
            <person name="Secka A."/>
            <person name="Antonio M."/>
            <person name="Oren A."/>
            <person name="Chaudhuri R.R."/>
            <person name="La Ragione R."/>
            <person name="Hildebrand F."/>
            <person name="Pallen M.J."/>
        </authorList>
    </citation>
    <scope>NUCLEOTIDE SEQUENCE</scope>
    <source>
        <strain evidence="8">CHK121-7720</strain>
    </source>
</reference>
<comment type="similarity">
    <text evidence="7">Belongs to the gamma-glutamyl phosphate reductase family.</text>
</comment>
<sequence>MTTDLSHILDLARVAANKLNLIDDATIARVLCAVADEADRQTDYLLRENRRDLERMDPNDPRYDRLMLTPERLAGITADMRRVASLPSPLGRTLASFDRPNGMHIDKVSVPFGVIGIIYEARPNVTFDVFSLCLKSGNVCILKGGHDAACSNLALMNIINKVLISHGIDSNTAVLLPNDHHVTDQLLTAVGKVDLVIPRGSSRLINYVREHALVPVIETGAGICHTYFDEYGDLAMGRNIVCNAKTRRVSVCNALDCLIVHEKRLPDLPALCEPLAGKQVIIYADPQAYEALSGRYPDTLLQPATDQSFGTEFLDYKMAVKTVASFDEALNHIARYSSKHSECIVTDNEERKRQFTRRVDAACVYTNVSTAFTDGGQFGFGAEIGISTQKLHARGPMALPELTTYKYIISGNGQTRQ</sequence>
<dbReference type="InterPro" id="IPR000965">
    <property type="entry name" value="GPR_dom"/>
</dbReference>
<comment type="pathway">
    <text evidence="1 7">Amino-acid biosynthesis; L-proline biosynthesis; L-glutamate 5-semialdehyde from L-glutamate: step 2/2.</text>
</comment>
<evidence type="ECO:0000256" key="1">
    <source>
        <dbReference type="ARBA" id="ARBA00004985"/>
    </source>
</evidence>
<dbReference type="HAMAP" id="MF_00412">
    <property type="entry name" value="ProA"/>
    <property type="match status" value="1"/>
</dbReference>
<dbReference type="SUPFAM" id="SSF53720">
    <property type="entry name" value="ALDH-like"/>
    <property type="match status" value="1"/>
</dbReference>
<dbReference type="GO" id="GO:0005737">
    <property type="term" value="C:cytoplasm"/>
    <property type="evidence" value="ECO:0007669"/>
    <property type="project" value="UniProtKB-SubCell"/>
</dbReference>
<dbReference type="PANTHER" id="PTHR11063">
    <property type="entry name" value="GLUTAMATE SEMIALDEHYDE DEHYDROGENASE"/>
    <property type="match status" value="1"/>
</dbReference>
<dbReference type="AlphaFoldDB" id="A0A921STU6"/>
<dbReference type="NCBIfam" id="NF001221">
    <property type="entry name" value="PRK00197.1"/>
    <property type="match status" value="1"/>
</dbReference>
<organism evidence="8 9">
    <name type="scientific">Barnesiella viscericola</name>
    <dbReference type="NCBI Taxonomy" id="397865"/>
    <lineage>
        <taxon>Bacteria</taxon>
        <taxon>Pseudomonadati</taxon>
        <taxon>Bacteroidota</taxon>
        <taxon>Bacteroidia</taxon>
        <taxon>Bacteroidales</taxon>
        <taxon>Barnesiellaceae</taxon>
        <taxon>Barnesiella</taxon>
    </lineage>
</organism>
<dbReference type="InterPro" id="IPR020593">
    <property type="entry name" value="G-glutamylP_reductase_CS"/>
</dbReference>
<keyword evidence="3 7" id="KW-0641">Proline biosynthesis</keyword>
<dbReference type="InterPro" id="IPR016162">
    <property type="entry name" value="Ald_DH_N"/>
</dbReference>
<keyword evidence="7" id="KW-0963">Cytoplasm</keyword>
<dbReference type="RefSeq" id="WP_273305332.1">
    <property type="nucleotide sequence ID" value="NZ_DYUD01000010.1"/>
</dbReference>
<accession>A0A921STU6</accession>
<dbReference type="Gene3D" id="3.40.309.10">
    <property type="entry name" value="Aldehyde Dehydrogenase, Chain A, domain 2"/>
    <property type="match status" value="1"/>
</dbReference>
<evidence type="ECO:0000256" key="3">
    <source>
        <dbReference type="ARBA" id="ARBA00022650"/>
    </source>
</evidence>
<comment type="caution">
    <text evidence="8">The sequence shown here is derived from an EMBL/GenBank/DDBJ whole genome shotgun (WGS) entry which is preliminary data.</text>
</comment>
<dbReference type="PIRSF" id="PIRSF000151">
    <property type="entry name" value="GPR"/>
    <property type="match status" value="1"/>
</dbReference>
<dbReference type="EMBL" id="DYUD01000010">
    <property type="protein sequence ID" value="HJG88265.1"/>
    <property type="molecule type" value="Genomic_DNA"/>
</dbReference>
<reference evidence="8" key="2">
    <citation type="submission" date="2021-09" db="EMBL/GenBank/DDBJ databases">
        <authorList>
            <person name="Gilroy R."/>
        </authorList>
    </citation>
    <scope>NUCLEOTIDE SEQUENCE</scope>
    <source>
        <strain evidence="8">CHK121-7720</strain>
    </source>
</reference>
<dbReference type="PANTHER" id="PTHR11063:SF8">
    <property type="entry name" value="DELTA-1-PYRROLINE-5-CARBOXYLATE SYNTHASE"/>
    <property type="match status" value="1"/>
</dbReference>
<evidence type="ECO:0000256" key="5">
    <source>
        <dbReference type="ARBA" id="ARBA00023002"/>
    </source>
</evidence>
<comment type="subcellular location">
    <subcellularLocation>
        <location evidence="7">Cytoplasm</location>
    </subcellularLocation>
</comment>
<gene>
    <name evidence="7" type="primary">proA</name>
    <name evidence="8" type="ORF">K8U91_02140</name>
</gene>
<dbReference type="GO" id="GO:0050661">
    <property type="term" value="F:NADP binding"/>
    <property type="evidence" value="ECO:0007669"/>
    <property type="project" value="InterPro"/>
</dbReference>
<comment type="function">
    <text evidence="7">Catalyzes the NADPH-dependent reduction of L-glutamate 5-phosphate into L-glutamate 5-semialdehyde and phosphate. The product spontaneously undergoes cyclization to form 1-pyrroline-5-carboxylate.</text>
</comment>
<evidence type="ECO:0000313" key="8">
    <source>
        <dbReference type="EMBL" id="HJG88265.1"/>
    </source>
</evidence>
<evidence type="ECO:0000256" key="7">
    <source>
        <dbReference type="HAMAP-Rule" id="MF_00412"/>
    </source>
</evidence>
<dbReference type="GO" id="GO:0004350">
    <property type="term" value="F:glutamate-5-semialdehyde dehydrogenase activity"/>
    <property type="evidence" value="ECO:0007669"/>
    <property type="project" value="UniProtKB-UniRule"/>
</dbReference>